<evidence type="ECO:0000313" key="2">
    <source>
        <dbReference type="Proteomes" id="UP000292118"/>
    </source>
</evidence>
<dbReference type="EMBL" id="CP035493">
    <property type="protein sequence ID" value="QAY69639.1"/>
    <property type="molecule type" value="Genomic_DNA"/>
</dbReference>
<organism evidence="1 2">
    <name type="scientific">Xylanimonas protaetiae</name>
    <dbReference type="NCBI Taxonomy" id="2509457"/>
    <lineage>
        <taxon>Bacteria</taxon>
        <taxon>Bacillati</taxon>
        <taxon>Actinomycetota</taxon>
        <taxon>Actinomycetes</taxon>
        <taxon>Micrococcales</taxon>
        <taxon>Promicromonosporaceae</taxon>
        <taxon>Xylanimonas</taxon>
    </lineage>
</organism>
<name>A0A4P6F5U3_9MICO</name>
<sequence length="168" mass="16936">MWLAVLTGCADATRPTADVLAWGGVTSAGLCGALAALDLDSLAGEPLTPPSGDDTVPVFPFASAFGPTGGSVIAGVYTGGSRWAFEDYRTMSGGLSQALSTGDGSLRITRGDAGVLWNLDTWVAGVGITLSVQTTSTTVHVTLPRAERVLAGLMGALGIDHGTGPLTM</sequence>
<evidence type="ECO:0000313" key="1">
    <source>
        <dbReference type="EMBL" id="QAY69639.1"/>
    </source>
</evidence>
<dbReference type="RefSeq" id="WP_129187037.1">
    <property type="nucleotide sequence ID" value="NZ_CP035493.1"/>
</dbReference>
<protein>
    <submittedName>
        <fullName evidence="1">Uncharacterized protein</fullName>
    </submittedName>
</protein>
<gene>
    <name evidence="1" type="ORF">ET471_05960</name>
</gene>
<dbReference type="AlphaFoldDB" id="A0A4P6F5U3"/>
<dbReference type="KEGG" id="xya:ET471_05960"/>
<proteinExistence type="predicted"/>
<dbReference type="Proteomes" id="UP000292118">
    <property type="component" value="Chromosome"/>
</dbReference>
<keyword evidence="2" id="KW-1185">Reference proteome</keyword>
<reference evidence="1 2" key="1">
    <citation type="submission" date="2019-01" db="EMBL/GenBank/DDBJ databases">
        <title>Genome sequencing of strain FW10M-9.</title>
        <authorList>
            <person name="Heo J."/>
            <person name="Kim S.-J."/>
            <person name="Kim J.-S."/>
            <person name="Hong S.-B."/>
            <person name="Kwon S.-W."/>
        </authorList>
    </citation>
    <scope>NUCLEOTIDE SEQUENCE [LARGE SCALE GENOMIC DNA]</scope>
    <source>
        <strain evidence="1 2">FW10M-9</strain>
    </source>
</reference>
<accession>A0A4P6F5U3</accession>